<dbReference type="Proteomes" id="UP001476247">
    <property type="component" value="Unassembled WGS sequence"/>
</dbReference>
<evidence type="ECO:0000313" key="2">
    <source>
        <dbReference type="EMBL" id="GAA5805767.1"/>
    </source>
</evidence>
<keyword evidence="1" id="KW-0812">Transmembrane</keyword>
<evidence type="ECO:0000256" key="1">
    <source>
        <dbReference type="SAM" id="Phobius"/>
    </source>
</evidence>
<feature type="transmembrane region" description="Helical" evidence="1">
    <location>
        <begin position="35"/>
        <end position="56"/>
    </location>
</feature>
<evidence type="ECO:0000313" key="3">
    <source>
        <dbReference type="Proteomes" id="UP001476247"/>
    </source>
</evidence>
<sequence length="168" mass="19222">MKIITVIVIAALITAITFRSMYGFFLPLGNSQLNLYNATSFFICLTTIVWSVFWFFKKEEPLIDTVPIVLDERNYRERRRPTNSRVNRSDADDHYHIDGEALPSYYELPAPPLYVKVPPEFSVPQEAHSSSRPSYQNNTTIIDIIPHPNTSSNSTNQNQSNLNPLCII</sequence>
<keyword evidence="3" id="KW-1185">Reference proteome</keyword>
<protein>
    <submittedName>
        <fullName evidence="2">Uncharacterized protein</fullName>
    </submittedName>
</protein>
<accession>A0ABP9YFP1</accession>
<comment type="caution">
    <text evidence="2">The sequence shown here is derived from an EMBL/GenBank/DDBJ whole genome shotgun (WGS) entry which is preliminary data.</text>
</comment>
<keyword evidence="1" id="KW-0472">Membrane</keyword>
<organism evidence="2 3">
    <name type="scientific">Helicostylum pulchrum</name>
    <dbReference type="NCBI Taxonomy" id="562976"/>
    <lineage>
        <taxon>Eukaryota</taxon>
        <taxon>Fungi</taxon>
        <taxon>Fungi incertae sedis</taxon>
        <taxon>Mucoromycota</taxon>
        <taxon>Mucoromycotina</taxon>
        <taxon>Mucoromycetes</taxon>
        <taxon>Mucorales</taxon>
        <taxon>Mucorineae</taxon>
        <taxon>Mucoraceae</taxon>
        <taxon>Helicostylum</taxon>
    </lineage>
</organism>
<reference evidence="2 3" key="1">
    <citation type="submission" date="2024-04" db="EMBL/GenBank/DDBJ databases">
        <title>genome sequences of Mucor flavus KT1a and Helicostylum pulchrum KT1b strains isolation_sourced from the surface of a dry-aged beef.</title>
        <authorList>
            <person name="Toyotome T."/>
            <person name="Hosono M."/>
            <person name="Torimaru M."/>
            <person name="Fukuda K."/>
            <person name="Mikami N."/>
        </authorList>
    </citation>
    <scope>NUCLEOTIDE SEQUENCE [LARGE SCALE GENOMIC DNA]</scope>
    <source>
        <strain evidence="2 3">KT1b</strain>
    </source>
</reference>
<proteinExistence type="predicted"/>
<keyword evidence="1" id="KW-1133">Transmembrane helix</keyword>
<dbReference type="EMBL" id="BAABUJ010000051">
    <property type="protein sequence ID" value="GAA5805767.1"/>
    <property type="molecule type" value="Genomic_DNA"/>
</dbReference>
<name>A0ABP9YFP1_9FUNG</name>
<gene>
    <name evidence="2" type="ORF">HPULCUR_011292</name>
</gene>